<evidence type="ECO:0000313" key="2">
    <source>
        <dbReference type="EMBL" id="GLQ26336.1"/>
    </source>
</evidence>
<protein>
    <recommendedName>
        <fullName evidence="1">DUF7742 domain-containing protein</fullName>
    </recommendedName>
</protein>
<name>A0ABQ5VH12_9RHOB</name>
<dbReference type="RefSeq" id="WP_284371473.1">
    <property type="nucleotide sequence ID" value="NZ_BSNL01000001.1"/>
</dbReference>
<evidence type="ECO:0000259" key="1">
    <source>
        <dbReference type="Pfam" id="PF24891"/>
    </source>
</evidence>
<comment type="caution">
    <text evidence="2">The sequence shown here is derived from an EMBL/GenBank/DDBJ whole genome shotgun (WGS) entry which is preliminary data.</text>
</comment>
<dbReference type="Proteomes" id="UP001161388">
    <property type="component" value="Unassembled WGS sequence"/>
</dbReference>
<keyword evidence="3" id="KW-1185">Reference proteome</keyword>
<dbReference type="EMBL" id="BSNL01000001">
    <property type="protein sequence ID" value="GLQ26336.1"/>
    <property type="molecule type" value="Genomic_DNA"/>
</dbReference>
<gene>
    <name evidence="2" type="ORF">GCM10007927_11390</name>
</gene>
<proteinExistence type="predicted"/>
<dbReference type="Pfam" id="PF24891">
    <property type="entry name" value="DUF7742"/>
    <property type="match status" value="1"/>
</dbReference>
<organism evidence="2 3">
    <name type="scientific">Sulfitobacter pacificus</name>
    <dbReference type="NCBI Taxonomy" id="1499314"/>
    <lineage>
        <taxon>Bacteria</taxon>
        <taxon>Pseudomonadati</taxon>
        <taxon>Pseudomonadota</taxon>
        <taxon>Alphaproteobacteria</taxon>
        <taxon>Rhodobacterales</taxon>
        <taxon>Roseobacteraceae</taxon>
        <taxon>Sulfitobacter</taxon>
    </lineage>
</organism>
<feature type="domain" description="DUF7742" evidence="1">
    <location>
        <begin position="2"/>
        <end position="88"/>
    </location>
</feature>
<sequence>MRSLRYSDVSAAARVLLVTPPAFRAQVCLGMIREAENADRFAKRLGKLHPKWGNGTLLATARRRRLGREPSFSDPEYCACFQQVLATLHGPLSSVGCKNN</sequence>
<reference evidence="2" key="1">
    <citation type="journal article" date="2014" name="Int. J. Syst. Evol. Microbiol.">
        <title>Complete genome of a new Firmicutes species belonging to the dominant human colonic microbiota ('Ruminococcus bicirculans') reveals two chromosomes and a selective capacity to utilize plant glucans.</title>
        <authorList>
            <consortium name="NISC Comparative Sequencing Program"/>
            <person name="Wegmann U."/>
            <person name="Louis P."/>
            <person name="Goesmann A."/>
            <person name="Henrissat B."/>
            <person name="Duncan S.H."/>
            <person name="Flint H.J."/>
        </authorList>
    </citation>
    <scope>NUCLEOTIDE SEQUENCE</scope>
    <source>
        <strain evidence="2">NBRC 109915</strain>
    </source>
</reference>
<evidence type="ECO:0000313" key="3">
    <source>
        <dbReference type="Proteomes" id="UP001161388"/>
    </source>
</evidence>
<dbReference type="InterPro" id="IPR056644">
    <property type="entry name" value="DUF7742"/>
</dbReference>
<reference evidence="2" key="2">
    <citation type="submission" date="2023-01" db="EMBL/GenBank/DDBJ databases">
        <title>Draft genome sequence of Sulfitobacter pacificus strain NBRC 109915.</title>
        <authorList>
            <person name="Sun Q."/>
            <person name="Mori K."/>
        </authorList>
    </citation>
    <scope>NUCLEOTIDE SEQUENCE</scope>
    <source>
        <strain evidence="2">NBRC 109915</strain>
    </source>
</reference>
<accession>A0ABQ5VH12</accession>